<evidence type="ECO:0000256" key="3">
    <source>
        <dbReference type="ARBA" id="ARBA00023125"/>
    </source>
</evidence>
<dbReference type="PANTHER" id="PTHR30346">
    <property type="entry name" value="TRANSCRIPTIONAL DUAL REGULATOR HCAR-RELATED"/>
    <property type="match status" value="1"/>
</dbReference>
<accession>A0A9D1WWJ0</accession>
<dbReference type="EMBL" id="DXEM01000032">
    <property type="protein sequence ID" value="HIX68544.1"/>
    <property type="molecule type" value="Genomic_DNA"/>
</dbReference>
<reference evidence="6" key="2">
    <citation type="submission" date="2021-04" db="EMBL/GenBank/DDBJ databases">
        <authorList>
            <person name="Gilroy R."/>
        </authorList>
    </citation>
    <scope>NUCLEOTIDE SEQUENCE</scope>
    <source>
        <strain evidence="6">CHK191-13928</strain>
    </source>
</reference>
<dbReference type="GO" id="GO:0003677">
    <property type="term" value="F:DNA binding"/>
    <property type="evidence" value="ECO:0007669"/>
    <property type="project" value="UniProtKB-KW"/>
</dbReference>
<gene>
    <name evidence="6" type="ORF">H9735_10560</name>
</gene>
<keyword evidence="2" id="KW-0805">Transcription regulation</keyword>
<feature type="domain" description="HTH lysR-type" evidence="5">
    <location>
        <begin position="1"/>
        <end position="58"/>
    </location>
</feature>
<evidence type="ECO:0000259" key="5">
    <source>
        <dbReference type="PROSITE" id="PS50931"/>
    </source>
</evidence>
<evidence type="ECO:0000256" key="4">
    <source>
        <dbReference type="ARBA" id="ARBA00023163"/>
    </source>
</evidence>
<keyword evidence="3" id="KW-0238">DNA-binding</keyword>
<organism evidence="6 7">
    <name type="scientific">Candidatus Anaerostipes excrementavium</name>
    <dbReference type="NCBI Taxonomy" id="2838463"/>
    <lineage>
        <taxon>Bacteria</taxon>
        <taxon>Bacillati</taxon>
        <taxon>Bacillota</taxon>
        <taxon>Clostridia</taxon>
        <taxon>Lachnospirales</taxon>
        <taxon>Lachnospiraceae</taxon>
        <taxon>Anaerostipes</taxon>
    </lineage>
</organism>
<dbReference type="InterPro" id="IPR000847">
    <property type="entry name" value="LysR_HTH_N"/>
</dbReference>
<evidence type="ECO:0000256" key="1">
    <source>
        <dbReference type="ARBA" id="ARBA00009437"/>
    </source>
</evidence>
<comment type="caution">
    <text evidence="6">The sequence shown here is derived from an EMBL/GenBank/DDBJ whole genome shotgun (WGS) entry which is preliminary data.</text>
</comment>
<proteinExistence type="inferred from homology"/>
<dbReference type="AlphaFoldDB" id="A0A9D1WWJ0"/>
<dbReference type="Pfam" id="PF03466">
    <property type="entry name" value="LysR_substrate"/>
    <property type="match status" value="1"/>
</dbReference>
<dbReference type="InterPro" id="IPR005119">
    <property type="entry name" value="LysR_subst-bd"/>
</dbReference>
<dbReference type="GO" id="GO:0032993">
    <property type="term" value="C:protein-DNA complex"/>
    <property type="evidence" value="ECO:0007669"/>
    <property type="project" value="TreeGrafter"/>
</dbReference>
<dbReference type="Pfam" id="PF00126">
    <property type="entry name" value="HTH_1"/>
    <property type="match status" value="1"/>
</dbReference>
<dbReference type="FunFam" id="1.10.10.10:FF:000001">
    <property type="entry name" value="LysR family transcriptional regulator"/>
    <property type="match status" value="1"/>
</dbReference>
<dbReference type="Gene3D" id="3.40.190.290">
    <property type="match status" value="1"/>
</dbReference>
<protein>
    <submittedName>
        <fullName evidence="6">LysR family transcriptional regulator</fullName>
    </submittedName>
</protein>
<dbReference type="CDD" id="cd05466">
    <property type="entry name" value="PBP2_LTTR_substrate"/>
    <property type="match status" value="1"/>
</dbReference>
<evidence type="ECO:0000256" key="2">
    <source>
        <dbReference type="ARBA" id="ARBA00023015"/>
    </source>
</evidence>
<dbReference type="GO" id="GO:0003700">
    <property type="term" value="F:DNA-binding transcription factor activity"/>
    <property type="evidence" value="ECO:0007669"/>
    <property type="project" value="InterPro"/>
</dbReference>
<keyword evidence="4" id="KW-0804">Transcription</keyword>
<dbReference type="InterPro" id="IPR036388">
    <property type="entry name" value="WH-like_DNA-bd_sf"/>
</dbReference>
<evidence type="ECO:0000313" key="6">
    <source>
        <dbReference type="EMBL" id="HIX68544.1"/>
    </source>
</evidence>
<dbReference type="SUPFAM" id="SSF53850">
    <property type="entry name" value="Periplasmic binding protein-like II"/>
    <property type="match status" value="1"/>
</dbReference>
<comment type="similarity">
    <text evidence="1">Belongs to the LysR transcriptional regulatory family.</text>
</comment>
<evidence type="ECO:0000313" key="7">
    <source>
        <dbReference type="Proteomes" id="UP000886721"/>
    </source>
</evidence>
<reference evidence="6" key="1">
    <citation type="journal article" date="2021" name="PeerJ">
        <title>Extensive microbial diversity within the chicken gut microbiome revealed by metagenomics and culture.</title>
        <authorList>
            <person name="Gilroy R."/>
            <person name="Ravi A."/>
            <person name="Getino M."/>
            <person name="Pursley I."/>
            <person name="Horton D.L."/>
            <person name="Alikhan N.F."/>
            <person name="Baker D."/>
            <person name="Gharbi K."/>
            <person name="Hall N."/>
            <person name="Watson M."/>
            <person name="Adriaenssens E.M."/>
            <person name="Foster-Nyarko E."/>
            <person name="Jarju S."/>
            <person name="Secka A."/>
            <person name="Antonio M."/>
            <person name="Oren A."/>
            <person name="Chaudhuri R.R."/>
            <person name="La Ragione R."/>
            <person name="Hildebrand F."/>
            <person name="Pallen M.J."/>
        </authorList>
    </citation>
    <scope>NUCLEOTIDE SEQUENCE</scope>
    <source>
        <strain evidence="6">CHK191-13928</strain>
    </source>
</reference>
<dbReference type="SUPFAM" id="SSF46785">
    <property type="entry name" value="Winged helix' DNA-binding domain"/>
    <property type="match status" value="1"/>
</dbReference>
<dbReference type="Proteomes" id="UP000886721">
    <property type="component" value="Unassembled WGS sequence"/>
</dbReference>
<name>A0A9D1WWJ0_9FIRM</name>
<dbReference type="Gene3D" id="1.10.10.10">
    <property type="entry name" value="Winged helix-like DNA-binding domain superfamily/Winged helix DNA-binding domain"/>
    <property type="match status" value="1"/>
</dbReference>
<dbReference type="PANTHER" id="PTHR30346:SF28">
    <property type="entry name" value="HTH-TYPE TRANSCRIPTIONAL REGULATOR CYNR"/>
    <property type="match status" value="1"/>
</dbReference>
<dbReference type="PRINTS" id="PR00039">
    <property type="entry name" value="HTHLYSR"/>
</dbReference>
<dbReference type="PROSITE" id="PS50931">
    <property type="entry name" value="HTH_LYSR"/>
    <property type="match status" value="1"/>
</dbReference>
<sequence length="297" mass="34127">MNFDQLQYFIAVVENDTFFDAADTLHISQSALSKQIMRLERELDIQLFDRSKRKASLTKAGKTFFPEAVSLYQHYENMLSKMEIYQSIPKSLRIGTLPILTQYELTPIFRAFKIKYPDLSILLEEVEEPDLLRGLTNGKYDIVIARDHMIPAKKYKTYPIAEDELALLLPTEHPLSQQDHSVSLAELSKERLILMNPYTSIYQLCMELFEKSDIKPNIIRTARTESIISAVSVKEGISLLPKSNFKIFHHENISIRSLDPPVTLPVVLALDQRKKLSKAASLFLSFFIKSVTDLTRK</sequence>
<dbReference type="InterPro" id="IPR036390">
    <property type="entry name" value="WH_DNA-bd_sf"/>
</dbReference>